<evidence type="ECO:0000313" key="1">
    <source>
        <dbReference type="EMBL" id="KAH7920717.1"/>
    </source>
</evidence>
<name>A0ACB8B7H9_9AGAM</name>
<proteinExistence type="predicted"/>
<gene>
    <name evidence="1" type="ORF">BV22DRAFT_1020691</name>
</gene>
<feature type="non-terminal residue" evidence="1">
    <location>
        <position position="1"/>
    </location>
</feature>
<protein>
    <submittedName>
        <fullName evidence="1">Uncharacterized protein</fullName>
    </submittedName>
</protein>
<dbReference type="EMBL" id="MU266562">
    <property type="protein sequence ID" value="KAH7920717.1"/>
    <property type="molecule type" value="Genomic_DNA"/>
</dbReference>
<organism evidence="1 2">
    <name type="scientific">Leucogyrophana mollusca</name>
    <dbReference type="NCBI Taxonomy" id="85980"/>
    <lineage>
        <taxon>Eukaryota</taxon>
        <taxon>Fungi</taxon>
        <taxon>Dikarya</taxon>
        <taxon>Basidiomycota</taxon>
        <taxon>Agaricomycotina</taxon>
        <taxon>Agaricomycetes</taxon>
        <taxon>Agaricomycetidae</taxon>
        <taxon>Boletales</taxon>
        <taxon>Boletales incertae sedis</taxon>
        <taxon>Leucogyrophana</taxon>
    </lineage>
</organism>
<reference evidence="1" key="1">
    <citation type="journal article" date="2021" name="New Phytol.">
        <title>Evolutionary innovations through gain and loss of genes in the ectomycorrhizal Boletales.</title>
        <authorList>
            <person name="Wu G."/>
            <person name="Miyauchi S."/>
            <person name="Morin E."/>
            <person name="Kuo A."/>
            <person name="Drula E."/>
            <person name="Varga T."/>
            <person name="Kohler A."/>
            <person name="Feng B."/>
            <person name="Cao Y."/>
            <person name="Lipzen A."/>
            <person name="Daum C."/>
            <person name="Hundley H."/>
            <person name="Pangilinan J."/>
            <person name="Johnson J."/>
            <person name="Barry K."/>
            <person name="LaButti K."/>
            <person name="Ng V."/>
            <person name="Ahrendt S."/>
            <person name="Min B."/>
            <person name="Choi I.G."/>
            <person name="Park H."/>
            <person name="Plett J.M."/>
            <person name="Magnuson J."/>
            <person name="Spatafora J.W."/>
            <person name="Nagy L.G."/>
            <person name="Henrissat B."/>
            <person name="Grigoriev I.V."/>
            <person name="Yang Z.L."/>
            <person name="Xu J."/>
            <person name="Martin F.M."/>
        </authorList>
    </citation>
    <scope>NUCLEOTIDE SEQUENCE</scope>
    <source>
        <strain evidence="1">KUC20120723A-06</strain>
    </source>
</reference>
<sequence>LSRRVLEGVYRLSSKNQPLMGSSLPGPTTLPFLGHVLGIEPNKPWVTYTEHGAVDDDIYTTRLLHRDIVIVNSKKITGDLMDHRSQNCSDRMPFATRDPYI</sequence>
<keyword evidence="2" id="KW-1185">Reference proteome</keyword>
<comment type="caution">
    <text evidence="1">The sequence shown here is derived from an EMBL/GenBank/DDBJ whole genome shotgun (WGS) entry which is preliminary data.</text>
</comment>
<dbReference type="Proteomes" id="UP000790709">
    <property type="component" value="Unassembled WGS sequence"/>
</dbReference>
<evidence type="ECO:0000313" key="2">
    <source>
        <dbReference type="Proteomes" id="UP000790709"/>
    </source>
</evidence>
<accession>A0ACB8B7H9</accession>